<dbReference type="InterPro" id="IPR006140">
    <property type="entry name" value="D-isomer_DH_NAD-bd"/>
</dbReference>
<dbReference type="PANTHER" id="PTHR10996:SF178">
    <property type="entry name" value="2-HYDROXYACID DEHYDROGENASE YGL185C-RELATED"/>
    <property type="match status" value="1"/>
</dbReference>
<keyword evidence="3" id="KW-0520">NAD</keyword>
<evidence type="ECO:0000256" key="2">
    <source>
        <dbReference type="ARBA" id="ARBA00023002"/>
    </source>
</evidence>
<dbReference type="GO" id="GO:0005829">
    <property type="term" value="C:cytosol"/>
    <property type="evidence" value="ECO:0007669"/>
    <property type="project" value="TreeGrafter"/>
</dbReference>
<dbReference type="GO" id="GO:0016618">
    <property type="term" value="F:hydroxypyruvate reductase [NAD(P)H] activity"/>
    <property type="evidence" value="ECO:0007669"/>
    <property type="project" value="TreeGrafter"/>
</dbReference>
<dbReference type="AlphaFoldDB" id="A0A6B1DR42"/>
<protein>
    <submittedName>
        <fullName evidence="7">Lactate dehydrogenase</fullName>
    </submittedName>
</protein>
<feature type="domain" description="D-isomer specific 2-hydroxyacid dehydrogenase NAD-binding" evidence="6">
    <location>
        <begin position="123"/>
        <end position="301"/>
    </location>
</feature>
<dbReference type="PROSITE" id="PS00671">
    <property type="entry name" value="D_2_HYDROXYACID_DH_3"/>
    <property type="match status" value="1"/>
</dbReference>
<dbReference type="Pfam" id="PF00389">
    <property type="entry name" value="2-Hacid_dh"/>
    <property type="match status" value="1"/>
</dbReference>
<comment type="caution">
    <text evidence="7">The sequence shown here is derived from an EMBL/GenBank/DDBJ whole genome shotgun (WGS) entry which is preliminary data.</text>
</comment>
<proteinExistence type="inferred from homology"/>
<dbReference type="SUPFAM" id="SSF52283">
    <property type="entry name" value="Formate/glycerate dehydrogenase catalytic domain-like"/>
    <property type="match status" value="1"/>
</dbReference>
<comment type="similarity">
    <text evidence="1 4">Belongs to the D-isomer specific 2-hydroxyacid dehydrogenase family.</text>
</comment>
<dbReference type="EMBL" id="VXPY01000015">
    <property type="protein sequence ID" value="MYD89255.1"/>
    <property type="molecule type" value="Genomic_DNA"/>
</dbReference>
<accession>A0A6B1DR42</accession>
<dbReference type="GO" id="GO:0030267">
    <property type="term" value="F:glyoxylate reductase (NADPH) activity"/>
    <property type="evidence" value="ECO:0007669"/>
    <property type="project" value="TreeGrafter"/>
</dbReference>
<sequence>MGLPRRPLPRNSENVSKVLLISSLAPSVNEQITQHAGSDHQVCVQPFDLSADKRNRLLTEHDCLVLFPGVLDDAAVRAAANLQLIQLVSAGYDRINVKLCRDLGVPVANNGGTNSLDVAEHALMLMLSALRRFADFDRFVKAGQWRGIDSGTNTFTLDGKTVGIIGFGNIGRRVAGLLRPFGCNVIFSDAYPPPEEVSAGLGARQVGLEELFAQSDLITIHVPLNDDTRNMVNSDTLALMKPTAWLVNACRGEVVDETALHAALEQRQIAGAALDVLVKEPPPSDHPLLSLDNVIFTPHTAGVTFDSFSRRGEFIFNNIDRVARGEEPLALVN</sequence>
<dbReference type="SUPFAM" id="SSF51735">
    <property type="entry name" value="NAD(P)-binding Rossmann-fold domains"/>
    <property type="match status" value="1"/>
</dbReference>
<keyword evidence="2 4" id="KW-0560">Oxidoreductase</keyword>
<dbReference type="InterPro" id="IPR029753">
    <property type="entry name" value="D-isomer_DH_CS"/>
</dbReference>
<dbReference type="InterPro" id="IPR006139">
    <property type="entry name" value="D-isomer_2_OHA_DH_cat_dom"/>
</dbReference>
<dbReference type="PANTHER" id="PTHR10996">
    <property type="entry name" value="2-HYDROXYACID DEHYDROGENASE-RELATED"/>
    <property type="match status" value="1"/>
</dbReference>
<gene>
    <name evidence="7" type="ORF">F4Y08_02790</name>
</gene>
<dbReference type="FunFam" id="3.40.50.720:FF:000203">
    <property type="entry name" value="D-3-phosphoglycerate dehydrogenase (SerA)"/>
    <property type="match status" value="1"/>
</dbReference>
<dbReference type="GO" id="GO:0051287">
    <property type="term" value="F:NAD binding"/>
    <property type="evidence" value="ECO:0007669"/>
    <property type="project" value="InterPro"/>
</dbReference>
<dbReference type="Gene3D" id="3.40.50.720">
    <property type="entry name" value="NAD(P)-binding Rossmann-like Domain"/>
    <property type="match status" value="2"/>
</dbReference>
<evidence type="ECO:0000259" key="6">
    <source>
        <dbReference type="Pfam" id="PF02826"/>
    </source>
</evidence>
<reference evidence="7" key="1">
    <citation type="submission" date="2019-09" db="EMBL/GenBank/DDBJ databases">
        <title>Characterisation of the sponge microbiome using genome-centric metagenomics.</title>
        <authorList>
            <person name="Engelberts J.P."/>
            <person name="Robbins S.J."/>
            <person name="De Goeij J.M."/>
            <person name="Aranda M."/>
            <person name="Bell S.C."/>
            <person name="Webster N.S."/>
        </authorList>
    </citation>
    <scope>NUCLEOTIDE SEQUENCE</scope>
    <source>
        <strain evidence="7">SB0662_bin_9</strain>
    </source>
</reference>
<organism evidence="7">
    <name type="scientific">Caldilineaceae bacterium SB0662_bin_9</name>
    <dbReference type="NCBI Taxonomy" id="2605258"/>
    <lineage>
        <taxon>Bacteria</taxon>
        <taxon>Bacillati</taxon>
        <taxon>Chloroflexota</taxon>
        <taxon>Caldilineae</taxon>
        <taxon>Caldilineales</taxon>
        <taxon>Caldilineaceae</taxon>
    </lineage>
</organism>
<evidence type="ECO:0000259" key="5">
    <source>
        <dbReference type="Pfam" id="PF00389"/>
    </source>
</evidence>
<evidence type="ECO:0000256" key="1">
    <source>
        <dbReference type="ARBA" id="ARBA00005854"/>
    </source>
</evidence>
<dbReference type="InterPro" id="IPR036291">
    <property type="entry name" value="NAD(P)-bd_dom_sf"/>
</dbReference>
<name>A0A6B1DR42_9CHLR</name>
<dbReference type="Pfam" id="PF02826">
    <property type="entry name" value="2-Hacid_dh_C"/>
    <property type="match status" value="1"/>
</dbReference>
<feature type="domain" description="D-isomer specific 2-hydroxyacid dehydrogenase catalytic" evidence="5">
    <location>
        <begin position="19"/>
        <end position="333"/>
    </location>
</feature>
<dbReference type="CDD" id="cd12175">
    <property type="entry name" value="2-Hacid_dh_11"/>
    <property type="match status" value="1"/>
</dbReference>
<evidence type="ECO:0000256" key="4">
    <source>
        <dbReference type="RuleBase" id="RU003719"/>
    </source>
</evidence>
<dbReference type="InterPro" id="IPR050223">
    <property type="entry name" value="D-isomer_2-hydroxyacid_DH"/>
</dbReference>
<evidence type="ECO:0000256" key="3">
    <source>
        <dbReference type="ARBA" id="ARBA00023027"/>
    </source>
</evidence>
<evidence type="ECO:0000313" key="7">
    <source>
        <dbReference type="EMBL" id="MYD89255.1"/>
    </source>
</evidence>